<protein>
    <submittedName>
        <fullName evidence="1">Roadblock/LC7 domain-containing protein</fullName>
    </submittedName>
</protein>
<dbReference type="Gene3D" id="3.30.450.30">
    <property type="entry name" value="Dynein light chain 2a, cytoplasmic"/>
    <property type="match status" value="1"/>
</dbReference>
<organism evidence="1 2">
    <name type="scientific">Rhodoferax aquaticus</name>
    <dbReference type="NCBI Taxonomy" id="2527691"/>
    <lineage>
        <taxon>Bacteria</taxon>
        <taxon>Pseudomonadati</taxon>
        <taxon>Pseudomonadota</taxon>
        <taxon>Betaproteobacteria</taxon>
        <taxon>Burkholderiales</taxon>
        <taxon>Comamonadaceae</taxon>
        <taxon>Rhodoferax</taxon>
    </lineage>
</organism>
<dbReference type="KEGG" id="rhg:EXZ61_17210"/>
<dbReference type="AlphaFoldDB" id="A0A515ESW7"/>
<evidence type="ECO:0000313" key="2">
    <source>
        <dbReference type="Proteomes" id="UP000317365"/>
    </source>
</evidence>
<keyword evidence="2" id="KW-1185">Reference proteome</keyword>
<sequence>MKNNTAIDNIRNFCEQEAQKILAEITGTLGVVVSTVDGFEVAYAHHGDLVPERIAAMASSISAIGSVVARESFLEDPSDITIYSGNGFVQVFLVNQSDANLLIVNIVSDSTAIMAQVNHRGKRFAKALRELR</sequence>
<dbReference type="EMBL" id="CP036282">
    <property type="protein sequence ID" value="QDL55772.1"/>
    <property type="molecule type" value="Genomic_DNA"/>
</dbReference>
<evidence type="ECO:0000313" key="1">
    <source>
        <dbReference type="EMBL" id="QDL55772.1"/>
    </source>
</evidence>
<reference evidence="2" key="1">
    <citation type="submission" date="2019-02" db="EMBL/GenBank/DDBJ databases">
        <title>Complete genome sequence of Rhodoferax sp. Gr-4.</title>
        <authorList>
            <person name="Jin L."/>
        </authorList>
    </citation>
    <scope>NUCLEOTIDE SEQUENCE [LARGE SCALE GENOMIC DNA]</scope>
    <source>
        <strain evidence="2">Gr-4</strain>
    </source>
</reference>
<dbReference type="Proteomes" id="UP000317365">
    <property type="component" value="Chromosome"/>
</dbReference>
<proteinExistence type="predicted"/>
<reference evidence="2" key="2">
    <citation type="journal article" date="2020" name="Int. J. Syst. Evol. Microbiol.">
        <title>Genomic insights into a novel species Rhodoferax aquaticus sp. nov., isolated from freshwater.</title>
        <authorList>
            <person name="Li T."/>
            <person name="Zhuo Y."/>
            <person name="Jin C.Z."/>
            <person name="Wu X."/>
            <person name="Ko S.R."/>
            <person name="Jin F.J."/>
            <person name="Ahn C.Y."/>
            <person name="Oh H.M."/>
            <person name="Lee H.G."/>
            <person name="Jin L."/>
        </authorList>
    </citation>
    <scope>NUCLEOTIDE SEQUENCE [LARGE SCALE GENOMIC DNA]</scope>
    <source>
        <strain evidence="2">Gr-4</strain>
    </source>
</reference>
<name>A0A515ESW7_9BURK</name>
<gene>
    <name evidence="1" type="ORF">EXZ61_17210</name>
</gene>
<dbReference type="SUPFAM" id="SSF103196">
    <property type="entry name" value="Roadblock/LC7 domain"/>
    <property type="match status" value="1"/>
</dbReference>
<dbReference type="RefSeq" id="WP_142812925.1">
    <property type="nucleotide sequence ID" value="NZ_CP036282.1"/>
</dbReference>
<accession>A0A515ESW7</accession>